<evidence type="ECO:0000313" key="2">
    <source>
        <dbReference type="Proteomes" id="UP000653002"/>
    </source>
</evidence>
<dbReference type="PROSITE" id="PS00618">
    <property type="entry name" value="RECF_2"/>
    <property type="match status" value="1"/>
</dbReference>
<reference evidence="1" key="1">
    <citation type="submission" date="2020-01" db="EMBL/GenBank/DDBJ databases">
        <authorList>
            <person name="Richard D."/>
        </authorList>
    </citation>
    <scope>NUCLEOTIDE SEQUENCE</scope>
    <source>
        <strain evidence="1">JP541</strain>
    </source>
</reference>
<dbReference type="InterPro" id="IPR018078">
    <property type="entry name" value="DNA-binding_RecF_CS"/>
</dbReference>
<sequence>LVKQLIHDTPVLLLDDVLSELDSNRQNYLLNSIHDIQTIITCTGLDEFVKNRFHINKVFFVREGTIAEQ</sequence>
<proteinExistence type="predicted"/>
<accession>A0A8I0HD11</accession>
<feature type="non-terminal residue" evidence="1">
    <location>
        <position position="1"/>
    </location>
</feature>
<dbReference type="InterPro" id="IPR027417">
    <property type="entry name" value="P-loop_NTPase"/>
</dbReference>
<dbReference type="GO" id="GO:0003697">
    <property type="term" value="F:single-stranded DNA binding"/>
    <property type="evidence" value="ECO:0007669"/>
    <property type="project" value="InterPro"/>
</dbReference>
<comment type="caution">
    <text evidence="1">The sequence shown here is derived from an EMBL/GenBank/DDBJ whole genome shotgun (WGS) entry which is preliminary data.</text>
</comment>
<dbReference type="GO" id="GO:0005524">
    <property type="term" value="F:ATP binding"/>
    <property type="evidence" value="ECO:0007669"/>
    <property type="project" value="InterPro"/>
</dbReference>
<gene>
    <name evidence="1" type="ORF">GUH15_29780</name>
</gene>
<name>A0A8I0HD11_XANCI</name>
<dbReference type="AlphaFoldDB" id="A0A8I0HD11"/>
<dbReference type="Gene3D" id="3.40.50.300">
    <property type="entry name" value="P-loop containing nucleotide triphosphate hydrolases"/>
    <property type="match status" value="1"/>
</dbReference>
<protein>
    <submittedName>
        <fullName evidence="1">DNA replication and repair protein RecF</fullName>
    </submittedName>
</protein>
<dbReference type="SUPFAM" id="SSF52540">
    <property type="entry name" value="P-loop containing nucleoside triphosphate hydrolases"/>
    <property type="match status" value="1"/>
</dbReference>
<evidence type="ECO:0000313" key="1">
    <source>
        <dbReference type="EMBL" id="MBD4340162.1"/>
    </source>
</evidence>
<dbReference type="GO" id="GO:0006281">
    <property type="term" value="P:DNA repair"/>
    <property type="evidence" value="ECO:0007669"/>
    <property type="project" value="InterPro"/>
</dbReference>
<organism evidence="1 2">
    <name type="scientific">Xanthomonas citri pv. citri</name>
    <dbReference type="NCBI Taxonomy" id="611301"/>
    <lineage>
        <taxon>Bacteria</taxon>
        <taxon>Pseudomonadati</taxon>
        <taxon>Pseudomonadota</taxon>
        <taxon>Gammaproteobacteria</taxon>
        <taxon>Lysobacterales</taxon>
        <taxon>Lysobacteraceae</taxon>
        <taxon>Xanthomonas</taxon>
    </lineage>
</organism>
<dbReference type="Proteomes" id="UP000653002">
    <property type="component" value="Unassembled WGS sequence"/>
</dbReference>
<dbReference type="EMBL" id="JAABFR010002516">
    <property type="protein sequence ID" value="MBD4340162.1"/>
    <property type="molecule type" value="Genomic_DNA"/>
</dbReference>